<gene>
    <name evidence="3" type="ORF">AW09_001356</name>
</gene>
<evidence type="ECO:0000256" key="2">
    <source>
        <dbReference type="SAM" id="MobiDB-lite"/>
    </source>
</evidence>
<dbReference type="EMBL" id="JDVG02000231">
    <property type="protein sequence ID" value="KFB73375.1"/>
    <property type="molecule type" value="Genomic_DNA"/>
</dbReference>
<evidence type="ECO:0000313" key="3">
    <source>
        <dbReference type="EMBL" id="KFB73375.1"/>
    </source>
</evidence>
<name>A0A080LZC9_9PROT</name>
<reference evidence="3 4" key="1">
    <citation type="submission" date="2014-02" db="EMBL/GenBank/DDBJ databases">
        <title>Expanding our view of genomic diversity in Candidatus Accumulibacter clades.</title>
        <authorList>
            <person name="Skennerton C.T."/>
            <person name="Barr J.J."/>
            <person name="Slater F.R."/>
            <person name="Bond P.L."/>
            <person name="Tyson G.W."/>
        </authorList>
    </citation>
    <scope>NUCLEOTIDE SEQUENCE [LARGE SCALE GENOMIC DNA]</scope>
    <source>
        <strain evidence="4">BA-91</strain>
    </source>
</reference>
<organism evidence="3 4">
    <name type="scientific">Candidatus Accumulibacter phosphatis</name>
    <dbReference type="NCBI Taxonomy" id="327160"/>
    <lineage>
        <taxon>Bacteria</taxon>
        <taxon>Pseudomonadati</taxon>
        <taxon>Pseudomonadota</taxon>
        <taxon>Betaproteobacteria</taxon>
        <taxon>Candidatus Accumulibacter</taxon>
    </lineage>
</organism>
<evidence type="ECO:0000313" key="4">
    <source>
        <dbReference type="Proteomes" id="UP000020077"/>
    </source>
</evidence>
<protein>
    <submittedName>
        <fullName evidence="3">Uncharacterized protein</fullName>
    </submittedName>
</protein>
<comment type="caution">
    <text evidence="3">The sequence shown here is derived from an EMBL/GenBank/DDBJ whole genome shotgun (WGS) entry which is preliminary data.</text>
</comment>
<accession>A0A080LZC9</accession>
<sequence length="104" mass="11173">MPDSLQQAAADGPGQGNPGNSKRCQIAGAIKRSNRRSLTSKLSRRLAQFGTLHLDETIEPAKVEAVVAKIAAAHDDIEHLQDELKTLKEHRQETPSPVPACLAA</sequence>
<dbReference type="AlphaFoldDB" id="A0A080LZC9"/>
<feature type="coiled-coil region" evidence="1">
    <location>
        <begin position="63"/>
        <end position="90"/>
    </location>
</feature>
<proteinExistence type="predicted"/>
<feature type="region of interest" description="Disordered" evidence="2">
    <location>
        <begin position="1"/>
        <end position="23"/>
    </location>
</feature>
<dbReference type="Proteomes" id="UP000020077">
    <property type="component" value="Unassembled WGS sequence"/>
</dbReference>
<evidence type="ECO:0000256" key="1">
    <source>
        <dbReference type="SAM" id="Coils"/>
    </source>
</evidence>
<keyword evidence="1" id="KW-0175">Coiled coil</keyword>